<dbReference type="Proteomes" id="UP001303408">
    <property type="component" value="Chromosome"/>
</dbReference>
<organism evidence="1">
    <name type="scientific">Demequina capsici</name>
    <dbReference type="NCBI Taxonomy" id="3075620"/>
    <lineage>
        <taxon>Bacteria</taxon>
        <taxon>Bacillati</taxon>
        <taxon>Actinomycetota</taxon>
        <taxon>Actinomycetes</taxon>
        <taxon>Micrococcales</taxon>
        <taxon>Demequinaceae</taxon>
        <taxon>Demequina</taxon>
    </lineage>
</organism>
<gene>
    <name evidence="1" type="ORF">RN607_14260</name>
</gene>
<dbReference type="KEGG" id="dcp:RN607_14260"/>
<dbReference type="AlphaFoldDB" id="A0AA96JAU7"/>
<proteinExistence type="predicted"/>
<sequence>MELNRESSVGLGRQGLLFIPAMSTDEALARIYSLTGVAKAGRGEKRAIVALRDALGLDLDLERTNSYSARVIAEALDVRWHGERYEIRNKVTLAGLNALLEGATEAFAAGRATRVQGYRPEALGDLKWSEFRPARSKIEAVNRISSLTGSGPEWLGPGSKEHKRVLTNLARHLAPNLSPELSKTKLAEELAREFGAPWTDACVSTGYTISLVGLNTVLAGAELRLGRFQTTAGFGGPAQEGAALVAALVDGLPTGVWDGRTSVRWLERNGTGQQNQTEWPGFYFEARGRQILNAAFTPQLKGPRVQYGHTVFDYALEHVWDLKAHAAERTTETSAVERGLEAMLNDQRAIEACVEEQGLGFLVLNGRAVIDTDGSFAAWHRDFKARQGIRSASSNTGRSRKRKAAFQPLSVDAFWIPNRAALDAAIAGGVVKGAAIGRQAPKAGEKSGATRKPKYNLVFPATELLVASLSWAR</sequence>
<accession>A0AA96JAU7</accession>
<name>A0AA96JAU7_9MICO</name>
<evidence type="ECO:0000313" key="1">
    <source>
        <dbReference type="EMBL" id="WNM27343.1"/>
    </source>
</evidence>
<dbReference type="RefSeq" id="WP_313543325.1">
    <property type="nucleotide sequence ID" value="NZ_CP134880.1"/>
</dbReference>
<reference evidence="1" key="1">
    <citation type="submission" date="2023-09" db="EMBL/GenBank/DDBJ databases">
        <title>Demequina sp. a novel bacteria isolated from Capsicum annuum.</title>
        <authorList>
            <person name="Humaira Z."/>
            <person name="Lee J."/>
            <person name="Cho D."/>
        </authorList>
    </citation>
    <scope>NUCLEOTIDE SEQUENCE</scope>
    <source>
        <strain evidence="1">PMTSA13</strain>
    </source>
</reference>
<dbReference type="EMBL" id="CP134880">
    <property type="protein sequence ID" value="WNM27343.1"/>
    <property type="molecule type" value="Genomic_DNA"/>
</dbReference>
<protein>
    <submittedName>
        <fullName evidence="1">Uncharacterized protein</fullName>
    </submittedName>
</protein>